<dbReference type="RefSeq" id="WP_131568401.1">
    <property type="nucleotide sequence ID" value="NZ_JAINFK010000002.1"/>
</dbReference>
<dbReference type="Proteomes" id="UP000291301">
    <property type="component" value="Unassembled WGS sequence"/>
</dbReference>
<proteinExistence type="predicted"/>
<dbReference type="SUPFAM" id="SSF55021">
    <property type="entry name" value="ACT-like"/>
    <property type="match status" value="2"/>
</dbReference>
<dbReference type="PANTHER" id="PTHR34875">
    <property type="entry name" value="UPF0237 PROTEIN MJ1558"/>
    <property type="match status" value="1"/>
</dbReference>
<dbReference type="OrthoDB" id="12860at2"/>
<evidence type="ECO:0000313" key="2">
    <source>
        <dbReference type="EMBL" id="TCD14409.1"/>
    </source>
</evidence>
<dbReference type="InterPro" id="IPR016867">
    <property type="entry name" value="GcvR"/>
</dbReference>
<comment type="caution">
    <text evidence="2">The sequence shown here is derived from an EMBL/GenBank/DDBJ whole genome shotgun (WGS) entry which is preliminary data.</text>
</comment>
<protein>
    <submittedName>
        <fullName evidence="2">Glycine cleavage system protein R</fullName>
    </submittedName>
</protein>
<dbReference type="Gene3D" id="3.30.70.260">
    <property type="match status" value="2"/>
</dbReference>
<sequence>MSAQLILCFIAADKPGLVDALSKAISECGGNWLESRMAHMAEKFTGIIRVELPDRERAEGLMAQLATLERDGFNIMVSDAREQAEPTGSPLEIDLVGSDQPGIVQDITHCLATHRVSIEKMDTYTADAPMGGGILFHAHFDLRAPSGFDEAALHAELEQLANALMVDLDLHERDAVAAKPG</sequence>
<name>A0A4R0PDK3_9HYPH</name>
<dbReference type="Pfam" id="PF13740">
    <property type="entry name" value="ACT_6"/>
    <property type="match status" value="2"/>
</dbReference>
<dbReference type="CDD" id="cd04869">
    <property type="entry name" value="ACT_GcvR_2"/>
    <property type="match status" value="1"/>
</dbReference>
<gene>
    <name evidence="2" type="ORF">E0D97_10105</name>
</gene>
<keyword evidence="3" id="KW-1185">Reference proteome</keyword>
<accession>A0A4R0PDK3</accession>
<dbReference type="PIRSF" id="PIRSF028103">
    <property type="entry name" value="GcvR"/>
    <property type="match status" value="1"/>
</dbReference>
<dbReference type="EMBL" id="SJST01000003">
    <property type="protein sequence ID" value="TCD14409.1"/>
    <property type="molecule type" value="Genomic_DNA"/>
</dbReference>
<evidence type="ECO:0000259" key="1">
    <source>
        <dbReference type="PROSITE" id="PS51671"/>
    </source>
</evidence>
<evidence type="ECO:0000313" key="3">
    <source>
        <dbReference type="Proteomes" id="UP000291301"/>
    </source>
</evidence>
<dbReference type="GO" id="GO:0006355">
    <property type="term" value="P:regulation of DNA-templated transcription"/>
    <property type="evidence" value="ECO:0007669"/>
    <property type="project" value="InterPro"/>
</dbReference>
<dbReference type="InterPro" id="IPR050990">
    <property type="entry name" value="UPF0237/GcvR_regulator"/>
</dbReference>
<organism evidence="2 3">
    <name type="scientific">Oricola cellulosilytica</name>
    <dbReference type="NCBI Taxonomy" id="1429082"/>
    <lineage>
        <taxon>Bacteria</taxon>
        <taxon>Pseudomonadati</taxon>
        <taxon>Pseudomonadota</taxon>
        <taxon>Alphaproteobacteria</taxon>
        <taxon>Hyphomicrobiales</taxon>
        <taxon>Ahrensiaceae</taxon>
        <taxon>Oricola</taxon>
    </lineage>
</organism>
<dbReference type="InterPro" id="IPR045865">
    <property type="entry name" value="ACT-like_dom_sf"/>
</dbReference>
<dbReference type="PROSITE" id="PS51671">
    <property type="entry name" value="ACT"/>
    <property type="match status" value="1"/>
</dbReference>
<reference evidence="2 3" key="1">
    <citation type="journal article" date="2015" name="Antonie Van Leeuwenhoek">
        <title>Oricola cellulosilytica gen. nov., sp. nov., a cellulose-degrading bacterium of the family Phyllobacteriaceae isolated from surface seashore water, and emended descriptions of Mesorhizobium loti and Phyllobacterium myrsinacearum.</title>
        <authorList>
            <person name="Hameed A."/>
            <person name="Shahina M."/>
            <person name="Lai W.A."/>
            <person name="Lin S.Y."/>
            <person name="Young L.S."/>
            <person name="Liu Y.C."/>
            <person name="Hsu Y.H."/>
            <person name="Young C.C."/>
        </authorList>
    </citation>
    <scope>NUCLEOTIDE SEQUENCE [LARGE SCALE GENOMIC DNA]</scope>
    <source>
        <strain evidence="2 3">KCTC 52183</strain>
    </source>
</reference>
<dbReference type="InterPro" id="IPR002912">
    <property type="entry name" value="ACT_dom"/>
</dbReference>
<dbReference type="AlphaFoldDB" id="A0A4R0PDK3"/>
<dbReference type="PANTHER" id="PTHR34875:SF6">
    <property type="entry name" value="UPF0237 PROTEIN MJ1558"/>
    <property type="match status" value="1"/>
</dbReference>
<feature type="domain" description="ACT" evidence="1">
    <location>
        <begin position="92"/>
        <end position="173"/>
    </location>
</feature>